<reference evidence="2" key="1">
    <citation type="submission" date="2019-08" db="EMBL/GenBank/DDBJ databases">
        <title>Rapid identification of Enteric Bacteria from Whole Genome Sequences (WGS) using Average Nucleotide Identity (ANI).</title>
        <authorList>
            <person name="Lane C."/>
        </authorList>
    </citation>
    <scope>NUCLEOTIDE SEQUENCE [LARGE SCALE GENOMIC DNA]</scope>
    <source>
        <strain evidence="2">2010D-8461</strain>
    </source>
</reference>
<feature type="signal peptide" evidence="1">
    <location>
        <begin position="1"/>
        <end position="19"/>
    </location>
</feature>
<comment type="caution">
    <text evidence="2">The sequence shown here is derived from an EMBL/GenBank/DDBJ whole genome shotgun (WGS) entry which is preliminary data.</text>
</comment>
<keyword evidence="1" id="KW-0732">Signal</keyword>
<keyword evidence="3" id="KW-1185">Reference proteome</keyword>
<organism evidence="2 3">
    <name type="scientific">Campylobacter subantarcticus</name>
    <dbReference type="NCBI Taxonomy" id="497724"/>
    <lineage>
        <taxon>Bacteria</taxon>
        <taxon>Pseudomonadati</taxon>
        <taxon>Campylobacterota</taxon>
        <taxon>Epsilonproteobacteria</taxon>
        <taxon>Campylobacterales</taxon>
        <taxon>Campylobacteraceae</taxon>
        <taxon>Campylobacter</taxon>
    </lineage>
</organism>
<evidence type="ECO:0000313" key="2">
    <source>
        <dbReference type="EMBL" id="MPB98675.1"/>
    </source>
</evidence>
<gene>
    <name evidence="2" type="ORF">A0Z09_001125</name>
</gene>
<protein>
    <recommendedName>
        <fullName evidence="4">Conjugal transfer protein TraN</fullName>
    </recommendedName>
</protein>
<feature type="chain" id="PRO_5045066655" description="Conjugal transfer protein TraN" evidence="1">
    <location>
        <begin position="20"/>
        <end position="396"/>
    </location>
</feature>
<proteinExistence type="predicted"/>
<dbReference type="EMBL" id="AACKMW020000009">
    <property type="protein sequence ID" value="MPB98675.1"/>
    <property type="molecule type" value="Genomic_DNA"/>
</dbReference>
<sequence>MNKIHKILLISLIASSSLAVDSYNEGYSLGGSLKGYFTNNKDSAINAPLTSGAEMSSVDGSNKGNASLVCEEGKNAKYLSFSYTGSSDINIKVEMDKDLDGRIDHNWDFIGVSGICANGVVKCNSNTWNNCTYHQYILKGNTLSLKQVRKEEVSGCYCINNTCGSRSINDRANILNDIGASISSILTTQDQKVITKTFSSSGSLDYYAQDYSSCNTAYANPPSVSPSSDLGSMAQEEILKESDNEYGVHNIFSGGTDNTHKLDKDFKNELTNNAEGIKATAKVDKNFNYSYTDTINSQSVNDSLQLKDIEKARYCEVMYEKIDTSAFDDGSHRGNSTNNTIMYQMEIRECTDNWSKCPVYAGEKIKHECGKINDMGEALAGLEAVNEASKDMVCSK</sequence>
<evidence type="ECO:0000256" key="1">
    <source>
        <dbReference type="SAM" id="SignalP"/>
    </source>
</evidence>
<evidence type="ECO:0008006" key="4">
    <source>
        <dbReference type="Google" id="ProtNLM"/>
    </source>
</evidence>
<dbReference type="RefSeq" id="WP_052243656.1">
    <property type="nucleotide sequence ID" value="NZ_AACKMW020000009.1"/>
</dbReference>
<dbReference type="Proteomes" id="UP000364097">
    <property type="component" value="Unassembled WGS sequence"/>
</dbReference>
<accession>A0ABW9N340</accession>
<evidence type="ECO:0000313" key="3">
    <source>
        <dbReference type="Proteomes" id="UP000364097"/>
    </source>
</evidence>
<name>A0ABW9N340_9BACT</name>